<reference evidence="1" key="1">
    <citation type="journal article" date="2023" name="Science">
        <title>Genome structures resolve the early diversification of teleost fishes.</title>
        <authorList>
            <person name="Parey E."/>
            <person name="Louis A."/>
            <person name="Montfort J."/>
            <person name="Bouchez O."/>
            <person name="Roques C."/>
            <person name="Iampietro C."/>
            <person name="Lluch J."/>
            <person name="Castinel A."/>
            <person name="Donnadieu C."/>
            <person name="Desvignes T."/>
            <person name="Floi Bucao C."/>
            <person name="Jouanno E."/>
            <person name="Wen M."/>
            <person name="Mejri S."/>
            <person name="Dirks R."/>
            <person name="Jansen H."/>
            <person name="Henkel C."/>
            <person name="Chen W.J."/>
            <person name="Zahm M."/>
            <person name="Cabau C."/>
            <person name="Klopp C."/>
            <person name="Thompson A.W."/>
            <person name="Robinson-Rechavi M."/>
            <person name="Braasch I."/>
            <person name="Lecointre G."/>
            <person name="Bobe J."/>
            <person name="Postlethwait J.H."/>
            <person name="Berthelot C."/>
            <person name="Roest Crollius H."/>
            <person name="Guiguen Y."/>
        </authorList>
    </citation>
    <scope>NUCLEOTIDE SEQUENCE</scope>
    <source>
        <strain evidence="1">WJC10195</strain>
    </source>
</reference>
<sequence length="155" mass="16406">MAAGRRGNAPLSPGKAVTPGTSATYRTCAALHVTLTPPWHRTEAPAPGAGTREGGNGASSKLVAFALGSAQHTPLTHTLPHCVPGDNRGTGRLGPLHRRGTRLPVDLSLCDLVFTVCFWEASHAPQQIYSDTVTLHNPRSCTLITLRRAECSSTY</sequence>
<protein>
    <submittedName>
        <fullName evidence="1">Uncharacterized protein</fullName>
    </submittedName>
</protein>
<keyword evidence="2" id="KW-1185">Reference proteome</keyword>
<evidence type="ECO:0000313" key="1">
    <source>
        <dbReference type="EMBL" id="KAJ8376302.1"/>
    </source>
</evidence>
<dbReference type="EMBL" id="JAINUF010000002">
    <property type="protein sequence ID" value="KAJ8376302.1"/>
    <property type="molecule type" value="Genomic_DNA"/>
</dbReference>
<proteinExistence type="predicted"/>
<dbReference type="AlphaFoldDB" id="A0A9Q1G7E5"/>
<comment type="caution">
    <text evidence="1">The sequence shown here is derived from an EMBL/GenBank/DDBJ whole genome shotgun (WGS) entry which is preliminary data.</text>
</comment>
<dbReference type="Proteomes" id="UP001152622">
    <property type="component" value="Chromosome 2"/>
</dbReference>
<name>A0A9Q1G7E5_SYNKA</name>
<organism evidence="1 2">
    <name type="scientific">Synaphobranchus kaupii</name>
    <name type="common">Kaup's arrowtooth eel</name>
    <dbReference type="NCBI Taxonomy" id="118154"/>
    <lineage>
        <taxon>Eukaryota</taxon>
        <taxon>Metazoa</taxon>
        <taxon>Chordata</taxon>
        <taxon>Craniata</taxon>
        <taxon>Vertebrata</taxon>
        <taxon>Euteleostomi</taxon>
        <taxon>Actinopterygii</taxon>
        <taxon>Neopterygii</taxon>
        <taxon>Teleostei</taxon>
        <taxon>Anguilliformes</taxon>
        <taxon>Synaphobranchidae</taxon>
        <taxon>Synaphobranchus</taxon>
    </lineage>
</organism>
<evidence type="ECO:0000313" key="2">
    <source>
        <dbReference type="Proteomes" id="UP001152622"/>
    </source>
</evidence>
<gene>
    <name evidence="1" type="ORF">SKAU_G00068820</name>
</gene>
<accession>A0A9Q1G7E5</accession>